<name>A0ABR2X9G3_9PEZI</name>
<proteinExistence type="predicted"/>
<evidence type="ECO:0000313" key="3">
    <source>
        <dbReference type="Proteomes" id="UP001465668"/>
    </source>
</evidence>
<gene>
    <name evidence="2" type="ORF">SCAR479_12879</name>
</gene>
<feature type="compositionally biased region" description="Low complexity" evidence="1">
    <location>
        <begin position="548"/>
        <end position="559"/>
    </location>
</feature>
<feature type="compositionally biased region" description="Pro residues" evidence="1">
    <location>
        <begin position="597"/>
        <end position="609"/>
    </location>
</feature>
<feature type="region of interest" description="Disordered" evidence="1">
    <location>
        <begin position="650"/>
        <end position="711"/>
    </location>
</feature>
<comment type="caution">
    <text evidence="2">The sequence shown here is derived from an EMBL/GenBank/DDBJ whole genome shotgun (WGS) entry which is preliminary data.</text>
</comment>
<feature type="compositionally biased region" description="Basic and acidic residues" evidence="1">
    <location>
        <begin position="179"/>
        <end position="192"/>
    </location>
</feature>
<feature type="region of interest" description="Disordered" evidence="1">
    <location>
        <begin position="1"/>
        <end position="125"/>
    </location>
</feature>
<protein>
    <submittedName>
        <fullName evidence="2">Uncharacterized protein</fullName>
    </submittedName>
</protein>
<feature type="region of interest" description="Disordered" evidence="1">
    <location>
        <begin position="540"/>
        <end position="565"/>
    </location>
</feature>
<dbReference type="Proteomes" id="UP001465668">
    <property type="component" value="Unassembled WGS sequence"/>
</dbReference>
<evidence type="ECO:0000313" key="2">
    <source>
        <dbReference type="EMBL" id="KAK9770409.1"/>
    </source>
</evidence>
<feature type="compositionally biased region" description="Low complexity" evidence="1">
    <location>
        <begin position="220"/>
        <end position="231"/>
    </location>
</feature>
<dbReference type="EMBL" id="JARVKM010000093">
    <property type="protein sequence ID" value="KAK9770409.1"/>
    <property type="molecule type" value="Genomic_DNA"/>
</dbReference>
<feature type="region of interest" description="Disordered" evidence="1">
    <location>
        <begin position="588"/>
        <end position="633"/>
    </location>
</feature>
<feature type="compositionally biased region" description="Basic and acidic residues" evidence="1">
    <location>
        <begin position="283"/>
        <end position="303"/>
    </location>
</feature>
<feature type="region of interest" description="Disordered" evidence="1">
    <location>
        <begin position="140"/>
        <end position="358"/>
    </location>
</feature>
<sequence length="805" mass="85679">MDDPWGSPWASAASDATQKHDPPPSPTPPKSLLSLPPKAFFGGVTNSPAQSPWADHGFGEWTASDQAEDTAATAPWGLWPESGLTPRAESPGKQSPIAWPSSTATSPGLKPTLRSRSSSVFRQASPDPWAAEAHWLDRNETLSPLPQSHARDGIENGIPAGTGVVIHIEEPKAGAGENTDNRDGIGVKKSTGDIESAIVRDSPSFAVSLTAEAEGHESPSRPSSTFSTESSHGLDRQDSPITSIDEDATFRPRSSTRKTSTKVSELVGLYDGLAQAASEEPSIPDRPDGRTGSRARSADRPNDTEQNDVEADSGDGKAATEQALKISENPRTSVSSDRSSTPKVIVKDEPEQDVPMPNAPSAPVQQLIEKFGVIKFQPDLALFDKVFGELPESGQGGNHIPDGLSDRIITDSFGTVDERKVWYRISRFGSMRKHNSGDEENYHRVSWQDTQLHGDVTKIVRRWMEEDSFSGKPTLGGSKRTSVFNWNSSAAPIGLDKVFARKSLVPHSRTSSVAAFGHTPASSIGSLGSVLEDRKTSQGIDLNSTTNASASGSASASASPVPSFGWSSTAPPSLMRPPGSVPYLANAEVPTEKSRPSVPPIPSPIPAPRPQQLLPVHSHPSDDDEDGGDEWGEMVLSPTQETFTASEANSDFVNGWSPPSSSPVLSKPHVAPETRNMPANQQLASRSLRAETPPVVSPPLTSHKTPHNSHPAISTASLDLQTDPWASVDLSNFDAPATKVKSPVVTTPKLAVSISESKSPLGMANNLLPTSGVALGPIESSKAEMETDVVHHVLQNLPDLSYMLR</sequence>
<feature type="compositionally biased region" description="Polar residues" evidence="1">
    <location>
        <begin position="329"/>
        <end position="342"/>
    </location>
</feature>
<accession>A0ABR2X9G3</accession>
<reference evidence="2 3" key="1">
    <citation type="submission" date="2024-02" db="EMBL/GenBank/DDBJ databases">
        <title>First draft genome assembly of two strains of Seiridium cardinale.</title>
        <authorList>
            <person name="Emiliani G."/>
            <person name="Scali E."/>
        </authorList>
    </citation>
    <scope>NUCLEOTIDE SEQUENCE [LARGE SCALE GENOMIC DNA]</scope>
    <source>
        <strain evidence="2 3">BM-138-000479</strain>
    </source>
</reference>
<keyword evidence="3" id="KW-1185">Reference proteome</keyword>
<evidence type="ECO:0000256" key="1">
    <source>
        <dbReference type="SAM" id="MobiDB-lite"/>
    </source>
</evidence>
<feature type="compositionally biased region" description="Acidic residues" evidence="1">
    <location>
        <begin position="622"/>
        <end position="632"/>
    </location>
</feature>
<organism evidence="2 3">
    <name type="scientific">Seiridium cardinale</name>
    <dbReference type="NCBI Taxonomy" id="138064"/>
    <lineage>
        <taxon>Eukaryota</taxon>
        <taxon>Fungi</taxon>
        <taxon>Dikarya</taxon>
        <taxon>Ascomycota</taxon>
        <taxon>Pezizomycotina</taxon>
        <taxon>Sordariomycetes</taxon>
        <taxon>Xylariomycetidae</taxon>
        <taxon>Amphisphaeriales</taxon>
        <taxon>Sporocadaceae</taxon>
        <taxon>Seiridium</taxon>
    </lineage>
</organism>